<sequence length="165" mass="18101">MHLDHGPASRLILAAELFPRQDGPGYCLHEPLRRHNRRSAALERRVAEIGAGHPDRLSGDDAVHLDFRPGNLPAAGGSITGGVDWDGAARGDHRFDLVTPHFGIHGGGADPVATRHLDAVLDALPEDVLRPAWAHMGLRMVDRAIRHFAPSDVEHWLDRAEQRLD</sequence>
<accession>A0ABW2MLP9</accession>
<reference evidence="2" key="1">
    <citation type="journal article" date="2019" name="Int. J. Syst. Evol. Microbiol.">
        <title>The Global Catalogue of Microorganisms (GCM) 10K type strain sequencing project: providing services to taxonomists for standard genome sequencing and annotation.</title>
        <authorList>
            <consortium name="The Broad Institute Genomics Platform"/>
            <consortium name="The Broad Institute Genome Sequencing Center for Infectious Disease"/>
            <person name="Wu L."/>
            <person name="Ma J."/>
        </authorList>
    </citation>
    <scope>NUCLEOTIDE SEQUENCE [LARGE SCALE GENOMIC DNA]</scope>
    <source>
        <strain evidence="2">ICMP 19430</strain>
    </source>
</reference>
<dbReference type="SUPFAM" id="SSF56112">
    <property type="entry name" value="Protein kinase-like (PK-like)"/>
    <property type="match status" value="1"/>
</dbReference>
<name>A0ABW2MLP9_9ACTN</name>
<protein>
    <recommendedName>
        <fullName evidence="3">Aminoglycoside phosphotransferase domain-containing protein</fullName>
    </recommendedName>
</protein>
<evidence type="ECO:0008006" key="3">
    <source>
        <dbReference type="Google" id="ProtNLM"/>
    </source>
</evidence>
<dbReference type="RefSeq" id="WP_319286853.1">
    <property type="nucleotide sequence ID" value="NZ_JBHTCK010000009.1"/>
</dbReference>
<dbReference type="Gene3D" id="3.90.1200.10">
    <property type="match status" value="1"/>
</dbReference>
<proteinExistence type="predicted"/>
<dbReference type="Proteomes" id="UP001596509">
    <property type="component" value="Unassembled WGS sequence"/>
</dbReference>
<evidence type="ECO:0000313" key="2">
    <source>
        <dbReference type="Proteomes" id="UP001596509"/>
    </source>
</evidence>
<comment type="caution">
    <text evidence="1">The sequence shown here is derived from an EMBL/GenBank/DDBJ whole genome shotgun (WGS) entry which is preliminary data.</text>
</comment>
<keyword evidence="2" id="KW-1185">Reference proteome</keyword>
<evidence type="ECO:0000313" key="1">
    <source>
        <dbReference type="EMBL" id="MFC7354508.1"/>
    </source>
</evidence>
<dbReference type="InterPro" id="IPR011009">
    <property type="entry name" value="Kinase-like_dom_sf"/>
</dbReference>
<organism evidence="1 2">
    <name type="scientific">Streptomyces caviscabies</name>
    <dbReference type="NCBI Taxonomy" id="90079"/>
    <lineage>
        <taxon>Bacteria</taxon>
        <taxon>Bacillati</taxon>
        <taxon>Actinomycetota</taxon>
        <taxon>Actinomycetes</taxon>
        <taxon>Kitasatosporales</taxon>
        <taxon>Streptomycetaceae</taxon>
        <taxon>Streptomyces</taxon>
    </lineage>
</organism>
<gene>
    <name evidence="1" type="ORF">ACFQW9_28045</name>
</gene>
<dbReference type="EMBL" id="JBHTCK010000009">
    <property type="protein sequence ID" value="MFC7354508.1"/>
    <property type="molecule type" value="Genomic_DNA"/>
</dbReference>